<gene>
    <name evidence="10" type="ORF">CEP64_10340</name>
</gene>
<evidence type="ECO:0000259" key="9">
    <source>
        <dbReference type="PROSITE" id="PS51372"/>
    </source>
</evidence>
<dbReference type="Gene3D" id="3.40.930.10">
    <property type="entry name" value="Mannitol-specific EII, Chain A"/>
    <property type="match status" value="1"/>
</dbReference>
<evidence type="ECO:0000313" key="11">
    <source>
        <dbReference type="Proteomes" id="UP000197058"/>
    </source>
</evidence>
<feature type="domain" description="PTS EIIB type-2" evidence="8">
    <location>
        <begin position="404"/>
        <end position="496"/>
    </location>
</feature>
<sequence>MLSQREIDILSYLSQRRNEFVKSSEIATILQLSDRTIRKYIKTLKPEIEKNGATLIAKQGYGYQLKINLMIEFENFLKRYLSTKSVNQESINDSKDRQYYILNLLLFNKTAITIEQLSEQLFISRSTISHDIANIKKVIGQYNLELVSKQQHGIVIAGDERDKRHFIMDYFLGNSFFHSINKYFQDTPLLQQINMEELAIIVVDETRESKVYLSDYILQNLVLHLGLMIRRLLDGHCLKTIASNEEVLTENELSVARKILNRVERIYQISFPEEEAKYISLHIMSKGSKQQESDEECDLSHRVSQILGKIEEDFGFPMSSDSQLLYGLVTHLQPLIKRIRNNIHLENPILNDIKSQNEASLTMTKNYFGELEELKDQDVSEGEWAYLTLHLLAAIEKYYQREKLNVLVICATGYGSAQMLKVRVEKEFSLQMNIIDVISYYEITDEKLENIDLIISSIDLSTIVFKVPVIQVNVLLNDQDIKKINTFVHHHDSKFSYNHVLEENMALEQYSSFFSQYCSEHAFNYIEEATTKHQLYQLLIKQLSIKEEPCFEEKLKRQLRYREELSTVVFSDEVAVPHTAQPVGDYSSIAVALVPGGVYWNEQFPNIKLIIMLSPSKYNDNELKTIIDIIVNLIDSDDKISELMNCKDYNSFKNYMIGQYHK</sequence>
<dbReference type="EMBL" id="CP022046">
    <property type="protein sequence ID" value="ASE34978.1"/>
    <property type="molecule type" value="Genomic_DNA"/>
</dbReference>
<feature type="domain" description="PRD" evidence="9">
    <location>
        <begin position="186"/>
        <end position="293"/>
    </location>
</feature>
<dbReference type="Gene3D" id="1.10.1790.10">
    <property type="entry name" value="PRD domain"/>
    <property type="match status" value="2"/>
</dbReference>
<dbReference type="SUPFAM" id="SSF46785">
    <property type="entry name" value="Winged helix' DNA-binding domain"/>
    <property type="match status" value="1"/>
</dbReference>
<dbReference type="Pfam" id="PF00874">
    <property type="entry name" value="PRD"/>
    <property type="match status" value="2"/>
</dbReference>
<evidence type="ECO:0000256" key="4">
    <source>
        <dbReference type="ARBA" id="ARBA00023015"/>
    </source>
</evidence>
<reference evidence="11" key="1">
    <citation type="submission" date="2017-06" db="EMBL/GenBank/DDBJ databases">
        <title>FDA dAtabase for Regulatory Grade micrObial Sequences (FDA-ARGOS): Supporting development and validation of Infectious Disease Dx tests.</title>
        <authorList>
            <person name="Goldberg B."/>
            <person name="Campos J."/>
            <person name="Tallon L."/>
            <person name="Sadzewicz L."/>
            <person name="Sengamalay N."/>
            <person name="Ott S."/>
            <person name="Godinez A."/>
            <person name="Nagaraj S."/>
            <person name="Vavikolanu K."/>
            <person name="Nadendla S."/>
            <person name="George J."/>
            <person name="Geyer C."/>
            <person name="Sichtig H."/>
        </authorList>
    </citation>
    <scope>NUCLEOTIDE SEQUENCE [LARGE SCALE GENOMIC DNA]</scope>
    <source>
        <strain evidence="11">FDAARGOS_285</strain>
    </source>
</reference>
<feature type="domain" description="PRD" evidence="9">
    <location>
        <begin position="294"/>
        <end position="401"/>
    </location>
</feature>
<dbReference type="KEGG" id="sscu:CEP64_10340"/>
<name>A0AAI8GUE8_MAMSC</name>
<evidence type="ECO:0000256" key="3">
    <source>
        <dbReference type="ARBA" id="ARBA00022737"/>
    </source>
</evidence>
<keyword evidence="4" id="KW-0805">Transcription regulation</keyword>
<accession>A0AAI8GUE8</accession>
<dbReference type="Gene3D" id="1.10.10.10">
    <property type="entry name" value="Winged helix-like DNA-binding domain superfamily/Winged helix DNA-binding domain"/>
    <property type="match status" value="2"/>
</dbReference>
<feature type="domain" description="PTS EIIA type-2" evidence="7">
    <location>
        <begin position="516"/>
        <end position="659"/>
    </location>
</feature>
<evidence type="ECO:0000259" key="8">
    <source>
        <dbReference type="PROSITE" id="PS51099"/>
    </source>
</evidence>
<dbReference type="InterPro" id="IPR036390">
    <property type="entry name" value="WH_DNA-bd_sf"/>
</dbReference>
<dbReference type="SUPFAM" id="SSF55804">
    <property type="entry name" value="Phoshotransferase/anion transport protein"/>
    <property type="match status" value="1"/>
</dbReference>
<dbReference type="GO" id="GO:0006355">
    <property type="term" value="P:regulation of DNA-templated transcription"/>
    <property type="evidence" value="ECO:0007669"/>
    <property type="project" value="InterPro"/>
</dbReference>
<keyword evidence="2" id="KW-0808">Transferase</keyword>
<organism evidence="10 11">
    <name type="scientific">Mammaliicoccus sciuri</name>
    <name type="common">Staphylococcus sciuri</name>
    <dbReference type="NCBI Taxonomy" id="1296"/>
    <lineage>
        <taxon>Bacteria</taxon>
        <taxon>Bacillati</taxon>
        <taxon>Bacillota</taxon>
        <taxon>Bacilli</taxon>
        <taxon>Bacillales</taxon>
        <taxon>Staphylococcaceae</taxon>
        <taxon>Mammaliicoccus</taxon>
    </lineage>
</organism>
<dbReference type="RefSeq" id="WP_088592512.1">
    <property type="nucleotide sequence ID" value="NZ_CP022046.2"/>
</dbReference>
<evidence type="ECO:0000313" key="10">
    <source>
        <dbReference type="EMBL" id="ASE34978.1"/>
    </source>
</evidence>
<dbReference type="InterPro" id="IPR050661">
    <property type="entry name" value="BglG_antiterminators"/>
</dbReference>
<dbReference type="Pfam" id="PF08279">
    <property type="entry name" value="HTH_11"/>
    <property type="match status" value="1"/>
</dbReference>
<dbReference type="InterPro" id="IPR016152">
    <property type="entry name" value="PTrfase/Anion_transptr"/>
</dbReference>
<dbReference type="SUPFAM" id="SSF52794">
    <property type="entry name" value="PTS system IIB component-like"/>
    <property type="match status" value="1"/>
</dbReference>
<dbReference type="Pfam" id="PF02302">
    <property type="entry name" value="PTS_IIB"/>
    <property type="match status" value="1"/>
</dbReference>
<dbReference type="InterPro" id="IPR036388">
    <property type="entry name" value="WH-like_DNA-bd_sf"/>
</dbReference>
<evidence type="ECO:0000256" key="6">
    <source>
        <dbReference type="ARBA" id="ARBA00023163"/>
    </source>
</evidence>
<dbReference type="PROSITE" id="PS51372">
    <property type="entry name" value="PRD_2"/>
    <property type="match status" value="2"/>
</dbReference>
<dbReference type="AlphaFoldDB" id="A0AAI8GUE8"/>
<dbReference type="CDD" id="cd05568">
    <property type="entry name" value="PTS_IIB_bgl_like"/>
    <property type="match status" value="1"/>
</dbReference>
<keyword evidence="6" id="KW-0804">Transcription</keyword>
<evidence type="ECO:0000259" key="7">
    <source>
        <dbReference type="PROSITE" id="PS51094"/>
    </source>
</evidence>
<dbReference type="PANTHER" id="PTHR30185:SF18">
    <property type="entry name" value="TRANSCRIPTIONAL REGULATOR MTLR"/>
    <property type="match status" value="1"/>
</dbReference>
<dbReference type="PANTHER" id="PTHR30185">
    <property type="entry name" value="CRYPTIC BETA-GLUCOSIDE BGL OPERON ANTITERMINATOR"/>
    <property type="match status" value="1"/>
</dbReference>
<dbReference type="SUPFAM" id="SSF63520">
    <property type="entry name" value="PTS-regulatory domain, PRD"/>
    <property type="match status" value="2"/>
</dbReference>
<evidence type="ECO:0000256" key="2">
    <source>
        <dbReference type="ARBA" id="ARBA00022679"/>
    </source>
</evidence>
<comment type="subunit">
    <text evidence="1">Homodimer or homotrimer. Seems to be a monomer when not phosphorylated.</text>
</comment>
<dbReference type="PROSITE" id="PS51099">
    <property type="entry name" value="PTS_EIIB_TYPE_2"/>
    <property type="match status" value="1"/>
</dbReference>
<dbReference type="GO" id="GO:0009401">
    <property type="term" value="P:phosphoenolpyruvate-dependent sugar phosphotransferase system"/>
    <property type="evidence" value="ECO:0007669"/>
    <property type="project" value="InterPro"/>
</dbReference>
<dbReference type="InterPro" id="IPR011608">
    <property type="entry name" value="PRD"/>
</dbReference>
<proteinExistence type="predicted"/>
<dbReference type="Gene3D" id="3.40.50.2300">
    <property type="match status" value="1"/>
</dbReference>
<dbReference type="Pfam" id="PF05043">
    <property type="entry name" value="Mga"/>
    <property type="match status" value="1"/>
</dbReference>
<dbReference type="Proteomes" id="UP000197058">
    <property type="component" value="Chromosome"/>
</dbReference>
<dbReference type="InterPro" id="IPR003501">
    <property type="entry name" value="PTS_EIIB_2/3"/>
</dbReference>
<dbReference type="Pfam" id="PF00359">
    <property type="entry name" value="PTS_EIIA_2"/>
    <property type="match status" value="1"/>
</dbReference>
<protein>
    <submittedName>
        <fullName evidence="10">PRD domain-containing protein</fullName>
    </submittedName>
</protein>
<dbReference type="InterPro" id="IPR036095">
    <property type="entry name" value="PTS_EIIB-like_sf"/>
</dbReference>
<keyword evidence="3" id="KW-0677">Repeat</keyword>
<dbReference type="InterPro" id="IPR002178">
    <property type="entry name" value="PTS_EIIA_type-2_dom"/>
</dbReference>
<dbReference type="InterPro" id="IPR036634">
    <property type="entry name" value="PRD_sf"/>
</dbReference>
<dbReference type="InterPro" id="IPR013011">
    <property type="entry name" value="PTS_EIIB_2"/>
</dbReference>
<dbReference type="InterPro" id="IPR007737">
    <property type="entry name" value="Mga_HTH"/>
</dbReference>
<dbReference type="GO" id="GO:0008982">
    <property type="term" value="F:protein-N(PI)-phosphohistidine-sugar phosphotransferase activity"/>
    <property type="evidence" value="ECO:0007669"/>
    <property type="project" value="InterPro"/>
</dbReference>
<evidence type="ECO:0000256" key="1">
    <source>
        <dbReference type="ARBA" id="ARBA00011798"/>
    </source>
</evidence>
<keyword evidence="5" id="KW-0010">Activator</keyword>
<dbReference type="InterPro" id="IPR013196">
    <property type="entry name" value="HTH_11"/>
</dbReference>
<dbReference type="PROSITE" id="PS51094">
    <property type="entry name" value="PTS_EIIA_TYPE_2"/>
    <property type="match status" value="1"/>
</dbReference>
<evidence type="ECO:0000256" key="5">
    <source>
        <dbReference type="ARBA" id="ARBA00023159"/>
    </source>
</evidence>